<dbReference type="PANTHER" id="PTHR20941">
    <property type="entry name" value="FOLATE SYNTHESIS PROTEINS"/>
    <property type="match status" value="1"/>
</dbReference>
<keyword evidence="8 12" id="KW-0479">Metal-binding</keyword>
<dbReference type="PROSITE" id="PS50972">
    <property type="entry name" value="PTERIN_BINDING"/>
    <property type="match status" value="1"/>
</dbReference>
<evidence type="ECO:0000256" key="11">
    <source>
        <dbReference type="ARBA" id="ARBA00030193"/>
    </source>
</evidence>
<comment type="caution">
    <text evidence="14">The sequence shown here is derived from an EMBL/GenBank/DDBJ whole genome shotgun (WGS) entry which is preliminary data.</text>
</comment>
<dbReference type="GO" id="GO:0004156">
    <property type="term" value="F:dihydropteroate synthase activity"/>
    <property type="evidence" value="ECO:0007669"/>
    <property type="project" value="UniProtKB-EC"/>
</dbReference>
<proteinExistence type="inferred from homology"/>
<comment type="similarity">
    <text evidence="4 12">Belongs to the DHPS family.</text>
</comment>
<evidence type="ECO:0000256" key="8">
    <source>
        <dbReference type="ARBA" id="ARBA00022723"/>
    </source>
</evidence>
<evidence type="ECO:0000256" key="10">
    <source>
        <dbReference type="ARBA" id="ARBA00022909"/>
    </source>
</evidence>
<dbReference type="OrthoDB" id="9811744at2"/>
<evidence type="ECO:0000313" key="15">
    <source>
        <dbReference type="Proteomes" id="UP000238634"/>
    </source>
</evidence>
<name>A0A2T1DBR3_9CYAN</name>
<dbReference type="InterPro" id="IPR000489">
    <property type="entry name" value="Pterin-binding_dom"/>
</dbReference>
<dbReference type="SUPFAM" id="SSF51717">
    <property type="entry name" value="Dihydropteroate synthetase-like"/>
    <property type="match status" value="1"/>
</dbReference>
<evidence type="ECO:0000256" key="1">
    <source>
        <dbReference type="ARBA" id="ARBA00000012"/>
    </source>
</evidence>
<dbReference type="UniPathway" id="UPA00077">
    <property type="reaction ID" value="UER00156"/>
</dbReference>
<comment type="cofactor">
    <cofactor evidence="2 12">
        <name>Mg(2+)</name>
        <dbReference type="ChEBI" id="CHEBI:18420"/>
    </cofactor>
</comment>
<comment type="catalytic activity">
    <reaction evidence="1">
        <text>(7,8-dihydropterin-6-yl)methyl diphosphate + 4-aminobenzoate = 7,8-dihydropteroate + diphosphate</text>
        <dbReference type="Rhea" id="RHEA:19949"/>
        <dbReference type="ChEBI" id="CHEBI:17836"/>
        <dbReference type="ChEBI" id="CHEBI:17839"/>
        <dbReference type="ChEBI" id="CHEBI:33019"/>
        <dbReference type="ChEBI" id="CHEBI:72950"/>
        <dbReference type="EC" id="2.5.1.15"/>
    </reaction>
</comment>
<keyword evidence="9 12" id="KW-0460">Magnesium</keyword>
<dbReference type="InterPro" id="IPR006390">
    <property type="entry name" value="DHP_synth_dom"/>
</dbReference>
<evidence type="ECO:0000256" key="4">
    <source>
        <dbReference type="ARBA" id="ARBA00009503"/>
    </source>
</evidence>
<dbReference type="CDD" id="cd00739">
    <property type="entry name" value="DHPS"/>
    <property type="match status" value="1"/>
</dbReference>
<evidence type="ECO:0000256" key="5">
    <source>
        <dbReference type="ARBA" id="ARBA00012458"/>
    </source>
</evidence>
<dbReference type="Gene3D" id="3.20.20.20">
    <property type="entry name" value="Dihydropteroate synthase-like"/>
    <property type="match status" value="1"/>
</dbReference>
<reference evidence="14 15" key="2">
    <citation type="submission" date="2018-03" db="EMBL/GenBank/DDBJ databases">
        <title>The ancient ancestry and fast evolution of plastids.</title>
        <authorList>
            <person name="Moore K.R."/>
            <person name="Magnabosco C."/>
            <person name="Momper L."/>
            <person name="Gold D.A."/>
            <person name="Bosak T."/>
            <person name="Fournier G.P."/>
        </authorList>
    </citation>
    <scope>NUCLEOTIDE SEQUENCE [LARGE SCALE GENOMIC DNA]</scope>
    <source>
        <strain evidence="14 15">ULC007</strain>
    </source>
</reference>
<dbReference type="EMBL" id="PVWG01000022">
    <property type="protein sequence ID" value="PSB17906.1"/>
    <property type="molecule type" value="Genomic_DNA"/>
</dbReference>
<accession>A0A2T1DBR3</accession>
<evidence type="ECO:0000256" key="2">
    <source>
        <dbReference type="ARBA" id="ARBA00001946"/>
    </source>
</evidence>
<comment type="function">
    <text evidence="12">Catalyzes the condensation of para-aminobenzoate (pABA) with 6-hydroxymethyl-7,8-dihydropterin diphosphate (DHPt-PP) to form 7,8-dihydropteroate (H2Pte), the immediate precursor of folate derivatives.</text>
</comment>
<dbReference type="GO" id="GO:0046654">
    <property type="term" value="P:tetrahydrofolate biosynthetic process"/>
    <property type="evidence" value="ECO:0007669"/>
    <property type="project" value="UniProtKB-UniPathway"/>
</dbReference>
<dbReference type="Proteomes" id="UP000238634">
    <property type="component" value="Unassembled WGS sequence"/>
</dbReference>
<keyword evidence="7 12" id="KW-0808">Transferase</keyword>
<dbReference type="InterPro" id="IPR011005">
    <property type="entry name" value="Dihydropteroate_synth-like_sf"/>
</dbReference>
<organism evidence="14 15">
    <name type="scientific">Phormidesmis priestleyi ULC007</name>
    <dbReference type="NCBI Taxonomy" id="1920490"/>
    <lineage>
        <taxon>Bacteria</taxon>
        <taxon>Bacillati</taxon>
        <taxon>Cyanobacteriota</taxon>
        <taxon>Cyanophyceae</taxon>
        <taxon>Leptolyngbyales</taxon>
        <taxon>Leptolyngbyaceae</taxon>
        <taxon>Phormidesmis</taxon>
    </lineage>
</organism>
<feature type="domain" description="Pterin-binding" evidence="13">
    <location>
        <begin position="22"/>
        <end position="279"/>
    </location>
</feature>
<dbReference type="FunFam" id="3.20.20.20:FF:000006">
    <property type="entry name" value="Dihydropteroate synthase"/>
    <property type="match status" value="1"/>
</dbReference>
<evidence type="ECO:0000259" key="13">
    <source>
        <dbReference type="PROSITE" id="PS50972"/>
    </source>
</evidence>
<dbReference type="Pfam" id="PF00809">
    <property type="entry name" value="Pterin_bind"/>
    <property type="match status" value="1"/>
</dbReference>
<evidence type="ECO:0000256" key="6">
    <source>
        <dbReference type="ARBA" id="ARBA00016919"/>
    </source>
</evidence>
<reference evidence="14 15" key="1">
    <citation type="submission" date="2018-02" db="EMBL/GenBank/DDBJ databases">
        <authorList>
            <person name="Cohen D.B."/>
            <person name="Kent A.D."/>
        </authorList>
    </citation>
    <scope>NUCLEOTIDE SEQUENCE [LARGE SCALE GENOMIC DNA]</scope>
    <source>
        <strain evidence="14 15">ULC007</strain>
    </source>
</reference>
<evidence type="ECO:0000256" key="12">
    <source>
        <dbReference type="RuleBase" id="RU361205"/>
    </source>
</evidence>
<dbReference type="PROSITE" id="PS00793">
    <property type="entry name" value="DHPS_2"/>
    <property type="match status" value="1"/>
</dbReference>
<keyword evidence="15" id="KW-1185">Reference proteome</keyword>
<dbReference type="InterPro" id="IPR045031">
    <property type="entry name" value="DHP_synth-like"/>
</dbReference>
<gene>
    <name evidence="14" type="primary">folP</name>
    <name evidence="14" type="ORF">C7B65_17040</name>
</gene>
<evidence type="ECO:0000256" key="7">
    <source>
        <dbReference type="ARBA" id="ARBA00022679"/>
    </source>
</evidence>
<dbReference type="GO" id="GO:0046872">
    <property type="term" value="F:metal ion binding"/>
    <property type="evidence" value="ECO:0007669"/>
    <property type="project" value="UniProtKB-KW"/>
</dbReference>
<dbReference type="EC" id="2.5.1.15" evidence="5 12"/>
<protein>
    <recommendedName>
        <fullName evidence="6 12">Dihydropteroate synthase</fullName>
        <shortName evidence="12">DHPS</shortName>
        <ecNumber evidence="5 12">2.5.1.15</ecNumber>
    </recommendedName>
    <alternativeName>
        <fullName evidence="11 12">Dihydropteroate pyrophosphorylase</fullName>
    </alternativeName>
</protein>
<dbReference type="STRING" id="1920490.GCA_001895925_04288"/>
<dbReference type="AlphaFoldDB" id="A0A2T1DBR3"/>
<dbReference type="GO" id="GO:0046656">
    <property type="term" value="P:folic acid biosynthetic process"/>
    <property type="evidence" value="ECO:0007669"/>
    <property type="project" value="UniProtKB-KW"/>
</dbReference>
<evidence type="ECO:0000313" key="14">
    <source>
        <dbReference type="EMBL" id="PSB17906.1"/>
    </source>
</evidence>
<evidence type="ECO:0000256" key="3">
    <source>
        <dbReference type="ARBA" id="ARBA00004763"/>
    </source>
</evidence>
<dbReference type="NCBIfam" id="TIGR01496">
    <property type="entry name" value="DHPS"/>
    <property type="match status" value="1"/>
</dbReference>
<sequence>MTRSLFSDLTLRDRTFSWGQQTYLMGVLNVTPDSFSDGGQFNTLESALNQAQKMVTSGADILDIGGQSTRPNAEEVTLAEELDRVIPIIQTLRQHSEFSQVPISVDTTRSQVAKAAIAAGADLINDISGATFDAEMLSTVAKLGVPIVLMHTRGTPKTMQTLTDYEDLTGEILQFLAARIQAAIAAGIDRRQIIIDPGIGFAKKTAQNLEILRQLSVFRSLGCPILVGVSRKSFIGQILNQPDPQTRVLGTAAACVSAIVGGTDILRVHDVAEMHDACRVADAIWRPCPIN</sequence>
<evidence type="ECO:0000256" key="9">
    <source>
        <dbReference type="ARBA" id="ARBA00022842"/>
    </source>
</evidence>
<dbReference type="PANTHER" id="PTHR20941:SF1">
    <property type="entry name" value="FOLIC ACID SYNTHESIS PROTEIN FOL1"/>
    <property type="match status" value="1"/>
</dbReference>
<comment type="pathway">
    <text evidence="3 12">Cofactor biosynthesis; tetrahydrofolate biosynthesis; 7,8-dihydrofolate from 2-amino-4-hydroxy-6-hydroxymethyl-7,8-dihydropteridine diphosphate and 4-aminobenzoate: step 1/2.</text>
</comment>
<dbReference type="PROSITE" id="PS00792">
    <property type="entry name" value="DHPS_1"/>
    <property type="match status" value="1"/>
</dbReference>
<keyword evidence="10 12" id="KW-0289">Folate biosynthesis</keyword>
<dbReference type="RefSeq" id="WP_073070398.1">
    <property type="nucleotide sequence ID" value="NZ_MPPI01000007.1"/>
</dbReference>